<accession>A0A512ITZ3</accession>
<dbReference type="RefSeq" id="WP_238180200.1">
    <property type="nucleotide sequence ID" value="NZ_BJZT01000039.1"/>
</dbReference>
<dbReference type="Gene3D" id="1.10.1200.10">
    <property type="entry name" value="ACP-like"/>
    <property type="match status" value="1"/>
</dbReference>
<evidence type="ECO:0000259" key="1">
    <source>
        <dbReference type="Pfam" id="PF00550"/>
    </source>
</evidence>
<gene>
    <name evidence="2" type="ORF">MHA02_35480</name>
</gene>
<evidence type="ECO:0000313" key="3">
    <source>
        <dbReference type="Proteomes" id="UP000321258"/>
    </source>
</evidence>
<name>A0A512ITZ3_9HYPH</name>
<protein>
    <recommendedName>
        <fullName evidence="1">Carrier domain-containing protein</fullName>
    </recommendedName>
</protein>
<evidence type="ECO:0000313" key="2">
    <source>
        <dbReference type="EMBL" id="GEP01161.1"/>
    </source>
</evidence>
<dbReference type="Pfam" id="PF00550">
    <property type="entry name" value="PP-binding"/>
    <property type="match status" value="1"/>
</dbReference>
<keyword evidence="3" id="KW-1185">Reference proteome</keyword>
<dbReference type="AlphaFoldDB" id="A0A512ITZ3"/>
<proteinExistence type="predicted"/>
<dbReference type="Proteomes" id="UP000321258">
    <property type="component" value="Unassembled WGS sequence"/>
</dbReference>
<dbReference type="SUPFAM" id="SSF47336">
    <property type="entry name" value="ACP-like"/>
    <property type="match status" value="1"/>
</dbReference>
<dbReference type="InterPro" id="IPR036736">
    <property type="entry name" value="ACP-like_sf"/>
</dbReference>
<feature type="domain" description="Carrier" evidence="1">
    <location>
        <begin position="17"/>
        <end position="80"/>
    </location>
</feature>
<sequence>MVQSIADVREAIFGFIAARNPGLPPGSVDGQTSLVTSDALDSIGILDLMMHLGERYGFEIDEDAFDLGNFESVDTLAHYVDDRRSGS</sequence>
<comment type="caution">
    <text evidence="2">The sequence shown here is derived from an EMBL/GenBank/DDBJ whole genome shotgun (WGS) entry which is preliminary data.</text>
</comment>
<reference evidence="2 3" key="1">
    <citation type="submission" date="2019-07" db="EMBL/GenBank/DDBJ databases">
        <title>Whole genome shotgun sequence of Methylobacterium haplocladii NBRC 107714.</title>
        <authorList>
            <person name="Hosoyama A."/>
            <person name="Uohara A."/>
            <person name="Ohji S."/>
            <person name="Ichikawa N."/>
        </authorList>
    </citation>
    <scope>NUCLEOTIDE SEQUENCE [LARGE SCALE GENOMIC DNA]</scope>
    <source>
        <strain evidence="2 3">NBRC 107714</strain>
    </source>
</reference>
<dbReference type="EMBL" id="BJZT01000039">
    <property type="protein sequence ID" value="GEP01161.1"/>
    <property type="molecule type" value="Genomic_DNA"/>
</dbReference>
<dbReference type="InterPro" id="IPR009081">
    <property type="entry name" value="PP-bd_ACP"/>
</dbReference>
<organism evidence="2 3">
    <name type="scientific">Methylobacterium haplocladii</name>
    <dbReference type="NCBI Taxonomy" id="1176176"/>
    <lineage>
        <taxon>Bacteria</taxon>
        <taxon>Pseudomonadati</taxon>
        <taxon>Pseudomonadota</taxon>
        <taxon>Alphaproteobacteria</taxon>
        <taxon>Hyphomicrobiales</taxon>
        <taxon>Methylobacteriaceae</taxon>
        <taxon>Methylobacterium</taxon>
    </lineage>
</organism>